<evidence type="ECO:0000313" key="1">
    <source>
        <dbReference type="EMBL" id="KAB0881134.1"/>
    </source>
</evidence>
<sequence>MPNWNKVMGEMAVLAQKSPLDTVRSKYIKEMSEMTGRNVIAYYSGFLQKNTPSISHLTSMTDDDKNGFMTAINGLDTTKGLDLLLHTPGGDIAALESIGYYLRAKFGNNIRAFIPMISMSAGTMLACTAKEIVMGKQSNIGPFDPQIGGVPAHGVIEETTKAMQEILQNPASAAFWQFTLSKLNPTFIGECEKAIQWASAIVTDWLVTGMFDGDPNAKDKAQHICDELNNHTSTFAHARHIHSDKASQIGLNITAMEDDQALQDIVLTIHHSFMHTFGGSSAAKIIENHEDGRRVWHVPPGHI</sequence>
<dbReference type="Gene3D" id="3.90.226.10">
    <property type="entry name" value="2-enoyl-CoA Hydratase, Chain A, domain 1"/>
    <property type="match status" value="1"/>
</dbReference>
<dbReference type="InterPro" id="IPR002825">
    <property type="entry name" value="Pept_S49_ser-pept_pro"/>
</dbReference>
<name>A0AAN5X6M5_CROSK</name>
<reference evidence="1 2" key="1">
    <citation type="submission" date="2019-09" db="EMBL/GenBank/DDBJ databases">
        <title>Prevalence, distribution, and phylogeny of type two toxin-antitoxin genes possessed by Cronobacter species where C. sakazakii homologs follow sequence type lineages.</title>
        <authorList>
            <person name="Finkelstein S."/>
            <person name="Negrete F."/>
            <person name="Jang H."/>
            <person name="Gopinath G.R."/>
            <person name="Tall B.D."/>
        </authorList>
    </citation>
    <scope>NUCLEOTIDE SEQUENCE [LARGE SCALE GENOMIC DNA]</scope>
    <source>
        <strain evidence="1 2">MOD1_Comp4</strain>
    </source>
</reference>
<dbReference type="Pfam" id="PF01972">
    <property type="entry name" value="SDH_protease"/>
    <property type="match status" value="1"/>
</dbReference>
<dbReference type="SUPFAM" id="SSF52096">
    <property type="entry name" value="ClpP/crotonase"/>
    <property type="match status" value="1"/>
</dbReference>
<accession>A0AAN5X6M5</accession>
<dbReference type="AlphaFoldDB" id="A0AAN5X6M5"/>
<dbReference type="PANTHER" id="PTHR35984">
    <property type="entry name" value="PERIPLASMIC SERINE PROTEASE"/>
    <property type="match status" value="1"/>
</dbReference>
<dbReference type="GO" id="GO:0016020">
    <property type="term" value="C:membrane"/>
    <property type="evidence" value="ECO:0007669"/>
    <property type="project" value="InterPro"/>
</dbReference>
<organism evidence="1 2">
    <name type="scientific">Cronobacter sakazakii</name>
    <name type="common">Enterobacter sakazakii</name>
    <dbReference type="NCBI Taxonomy" id="28141"/>
    <lineage>
        <taxon>Bacteria</taxon>
        <taxon>Pseudomonadati</taxon>
        <taxon>Pseudomonadota</taxon>
        <taxon>Gammaproteobacteria</taxon>
        <taxon>Enterobacterales</taxon>
        <taxon>Enterobacteriaceae</taxon>
        <taxon>Cronobacter</taxon>
    </lineage>
</organism>
<dbReference type="Proteomes" id="UP000439917">
    <property type="component" value="Unassembled WGS sequence"/>
</dbReference>
<dbReference type="InterPro" id="IPR029045">
    <property type="entry name" value="ClpP/crotonase-like_dom_sf"/>
</dbReference>
<evidence type="ECO:0000313" key="2">
    <source>
        <dbReference type="Proteomes" id="UP000439917"/>
    </source>
</evidence>
<protein>
    <submittedName>
        <fullName evidence="1">S49 family peptidase</fullName>
    </submittedName>
</protein>
<gene>
    <name evidence="1" type="ORF">FZI38_02810</name>
</gene>
<dbReference type="EMBL" id="WAGF01000003">
    <property type="protein sequence ID" value="KAB0881134.1"/>
    <property type="molecule type" value="Genomic_DNA"/>
</dbReference>
<comment type="caution">
    <text evidence="1">The sequence shown here is derived from an EMBL/GenBank/DDBJ whole genome shotgun (WGS) entry which is preliminary data.</text>
</comment>
<dbReference type="PANTHER" id="PTHR35984:SF1">
    <property type="entry name" value="PERIPLASMIC SERINE PROTEASE"/>
    <property type="match status" value="1"/>
</dbReference>
<proteinExistence type="predicted"/>